<dbReference type="PROSITE" id="PS51273">
    <property type="entry name" value="GATASE_TYPE_1"/>
    <property type="match status" value="1"/>
</dbReference>
<gene>
    <name evidence="11" type="primary">carA</name>
    <name evidence="13" type="ORF">SYN_01627</name>
</gene>
<keyword evidence="5 11" id="KW-0547">Nucleotide-binding</keyword>
<comment type="similarity">
    <text evidence="3 11">Belongs to the CarA family.</text>
</comment>
<dbReference type="GO" id="GO:0004088">
    <property type="term" value="F:carbamoyl-phosphate synthase (glutamine-hydrolyzing) activity"/>
    <property type="evidence" value="ECO:0007669"/>
    <property type="project" value="UniProtKB-UniRule"/>
</dbReference>
<dbReference type="SUPFAM" id="SSF52021">
    <property type="entry name" value="Carbamoyl phosphate synthetase, small subunit N-terminal domain"/>
    <property type="match status" value="1"/>
</dbReference>
<dbReference type="InterPro" id="IPR050472">
    <property type="entry name" value="Anth_synth/Amidotransfase"/>
</dbReference>
<evidence type="ECO:0000256" key="8">
    <source>
        <dbReference type="ARBA" id="ARBA00022975"/>
    </source>
</evidence>
<dbReference type="InterPro" id="IPR017926">
    <property type="entry name" value="GATASE"/>
</dbReference>
<comment type="subunit">
    <text evidence="11">Composed of two chains; the small (or glutamine) chain promotes the hydrolysis of glutamine to ammonia, which is used by the large (or ammonia) chain to synthesize carbamoyl phosphate. Tetramer of heterodimers (alpha,beta)4.</text>
</comment>
<proteinExistence type="inferred from homology"/>
<feature type="binding site" evidence="11">
    <location>
        <position position="259"/>
    </location>
    <ligand>
        <name>L-glutamine</name>
        <dbReference type="ChEBI" id="CHEBI:58359"/>
    </ligand>
</feature>
<comment type="catalytic activity">
    <reaction evidence="9 11">
        <text>hydrogencarbonate + L-glutamine + 2 ATP + H2O = carbamoyl phosphate + L-glutamate + 2 ADP + phosphate + 2 H(+)</text>
        <dbReference type="Rhea" id="RHEA:18633"/>
        <dbReference type="ChEBI" id="CHEBI:15377"/>
        <dbReference type="ChEBI" id="CHEBI:15378"/>
        <dbReference type="ChEBI" id="CHEBI:17544"/>
        <dbReference type="ChEBI" id="CHEBI:29985"/>
        <dbReference type="ChEBI" id="CHEBI:30616"/>
        <dbReference type="ChEBI" id="CHEBI:43474"/>
        <dbReference type="ChEBI" id="CHEBI:58228"/>
        <dbReference type="ChEBI" id="CHEBI:58359"/>
        <dbReference type="ChEBI" id="CHEBI:456216"/>
        <dbReference type="EC" id="6.3.5.5"/>
    </reaction>
</comment>
<feature type="region of interest" description="CPSase" evidence="11">
    <location>
        <begin position="1"/>
        <end position="208"/>
    </location>
</feature>
<evidence type="ECO:0000256" key="6">
    <source>
        <dbReference type="ARBA" id="ARBA00022840"/>
    </source>
</evidence>
<dbReference type="Gene3D" id="3.50.30.20">
    <property type="entry name" value="Carbamoyl-phosphate synthase small subunit, N-terminal domain"/>
    <property type="match status" value="1"/>
</dbReference>
<feature type="binding site" evidence="11">
    <location>
        <position position="285"/>
    </location>
    <ligand>
        <name>L-glutamine</name>
        <dbReference type="ChEBI" id="CHEBI:58359"/>
    </ligand>
</feature>
<dbReference type="Gene3D" id="3.40.50.880">
    <property type="match status" value="1"/>
</dbReference>
<feature type="active site" evidence="11">
    <location>
        <position position="370"/>
    </location>
</feature>
<dbReference type="HOGENOM" id="CLU_035901_2_1_7"/>
<keyword evidence="11" id="KW-0028">Amino-acid biosynthesis</keyword>
<dbReference type="GO" id="GO:0005524">
    <property type="term" value="F:ATP binding"/>
    <property type="evidence" value="ECO:0007669"/>
    <property type="project" value="UniProtKB-UniRule"/>
</dbReference>
<feature type="binding site" evidence="11">
    <location>
        <position position="326"/>
    </location>
    <ligand>
        <name>L-glutamine</name>
        <dbReference type="ChEBI" id="CHEBI:58359"/>
    </ligand>
</feature>
<feature type="domain" description="Carbamoyl-phosphate synthase small subunit N-terminal" evidence="12">
    <location>
        <begin position="22"/>
        <end position="152"/>
    </location>
</feature>
<dbReference type="FunCoup" id="Q2LXX2">
    <property type="interactions" value="528"/>
</dbReference>
<dbReference type="KEGG" id="sat:SYN_01627"/>
<protein>
    <recommendedName>
        <fullName evidence="11">Carbamoyl phosphate synthase small chain</fullName>
        <ecNumber evidence="11">6.3.5.5</ecNumber>
    </recommendedName>
    <alternativeName>
        <fullName evidence="11">Carbamoyl phosphate synthetase glutamine chain</fullName>
    </alternativeName>
</protein>
<dbReference type="Proteomes" id="UP000001933">
    <property type="component" value="Chromosome"/>
</dbReference>
<feature type="binding site" evidence="11">
    <location>
        <position position="328"/>
    </location>
    <ligand>
        <name>L-glutamine</name>
        <dbReference type="ChEBI" id="CHEBI:58359"/>
    </ligand>
</feature>
<dbReference type="CDD" id="cd01744">
    <property type="entry name" value="GATase1_CPSase"/>
    <property type="match status" value="1"/>
</dbReference>
<feature type="active site" evidence="11">
    <location>
        <position position="368"/>
    </location>
</feature>
<dbReference type="InterPro" id="IPR036480">
    <property type="entry name" value="CarbP_synth_ssu_N_sf"/>
</dbReference>
<dbReference type="AlphaFoldDB" id="Q2LXX2"/>
<dbReference type="UniPathway" id="UPA00068">
    <property type="reaction ID" value="UER00171"/>
</dbReference>
<keyword evidence="14" id="KW-1185">Reference proteome</keyword>
<evidence type="ECO:0000256" key="2">
    <source>
        <dbReference type="ARBA" id="ARBA00005077"/>
    </source>
</evidence>
<dbReference type="HAMAP" id="MF_01209">
    <property type="entry name" value="CPSase_S_chain"/>
    <property type="match status" value="1"/>
</dbReference>
<evidence type="ECO:0000256" key="10">
    <source>
        <dbReference type="ARBA" id="ARBA00049285"/>
    </source>
</evidence>
<dbReference type="Pfam" id="PF00117">
    <property type="entry name" value="GATase"/>
    <property type="match status" value="1"/>
</dbReference>
<keyword evidence="7 11" id="KW-0315">Glutamine amidotransferase</keyword>
<dbReference type="PANTHER" id="PTHR43418:SF7">
    <property type="entry name" value="CARBAMOYL-PHOSPHATE SYNTHASE SMALL CHAIN"/>
    <property type="match status" value="1"/>
</dbReference>
<accession>Q2LXX2</accession>
<dbReference type="InterPro" id="IPR029062">
    <property type="entry name" value="Class_I_gatase-like"/>
</dbReference>
<dbReference type="PRINTS" id="PR00096">
    <property type="entry name" value="GATASE"/>
</dbReference>
<sequence>MRNSRRSNNEEQHDMTLLRKQKPALLVLEDGCVFRGEAFAGEGEVLGEVVFNTGMTGYQEVLTDPSYKGQIVAMTYPLIGNYGINPEDMEAAGISLEGFIVREYSDFPSNWRSRQSLKTFMESQGKLGVEGLDCRALTRRLRVSGAMRGILTTEIQDVEILLQRVRAYPGLVGQDLVRTVTCQEPYRWVRGSVQPADRDRRPEEGKNLRVVVLDCGVKYNILRCLEAEGCEVIVVPACSSDEQILSWSPDGLLLSNGPGDPAALPYIVATVRQLLGKVPIFGICLGHQILGQAVGGRTEKLKFGHHGINQPVKHRLSGRVEITSQNHGFVVVPESLPADLEKTHDNLNDGTSEGIAYPSLGAFSVQYHPEAAPGPQDASYLFKQFVKLITSEKGNKLRTPS</sequence>
<evidence type="ECO:0000256" key="1">
    <source>
        <dbReference type="ARBA" id="ARBA00004812"/>
    </source>
</evidence>
<dbReference type="eggNOG" id="COG0505">
    <property type="taxonomic scope" value="Bacteria"/>
</dbReference>
<dbReference type="GO" id="GO:0006526">
    <property type="term" value="P:L-arginine biosynthetic process"/>
    <property type="evidence" value="ECO:0007669"/>
    <property type="project" value="UniProtKB-UniRule"/>
</dbReference>
<dbReference type="InterPro" id="IPR035686">
    <property type="entry name" value="CPSase_GATase1"/>
</dbReference>
<dbReference type="PRINTS" id="PR00097">
    <property type="entry name" value="ANTSNTHASEII"/>
</dbReference>
<comment type="pathway">
    <text evidence="2 11">Amino-acid biosynthesis; L-arginine biosynthesis; carbamoyl phosphate from bicarbonate: step 1/1.</text>
</comment>
<evidence type="ECO:0000256" key="5">
    <source>
        <dbReference type="ARBA" id="ARBA00022741"/>
    </source>
</evidence>
<evidence type="ECO:0000259" key="12">
    <source>
        <dbReference type="SMART" id="SM01097"/>
    </source>
</evidence>
<feature type="binding site" evidence="11">
    <location>
        <position position="329"/>
    </location>
    <ligand>
        <name>L-glutamine</name>
        <dbReference type="ChEBI" id="CHEBI:58359"/>
    </ligand>
</feature>
<dbReference type="PANTHER" id="PTHR43418">
    <property type="entry name" value="MULTIFUNCTIONAL TRYPTOPHAN BIOSYNTHESIS PROTEIN-RELATED"/>
    <property type="match status" value="1"/>
</dbReference>
<dbReference type="InterPro" id="IPR002474">
    <property type="entry name" value="CarbamoylP_synth_ssu_N"/>
</dbReference>
<keyword evidence="8 11" id="KW-0665">Pyrimidine biosynthesis</keyword>
<dbReference type="EC" id="6.3.5.5" evidence="11"/>
<dbReference type="FunFam" id="3.50.30.20:FF:000001">
    <property type="entry name" value="Carbamoyl-phosphate synthase small chain"/>
    <property type="match status" value="1"/>
</dbReference>
<dbReference type="STRING" id="56780.SYN_01627"/>
<keyword evidence="4 11" id="KW-0436">Ligase</keyword>
<dbReference type="UniPathway" id="UPA00070">
    <property type="reaction ID" value="UER00115"/>
</dbReference>
<keyword evidence="6 11" id="KW-0067">ATP-binding</keyword>
<dbReference type="GO" id="GO:0006207">
    <property type="term" value="P:'de novo' pyrimidine nucleobase biosynthetic process"/>
    <property type="evidence" value="ECO:0007669"/>
    <property type="project" value="InterPro"/>
</dbReference>
<evidence type="ECO:0000256" key="4">
    <source>
        <dbReference type="ARBA" id="ARBA00022598"/>
    </source>
</evidence>
<feature type="binding site" evidence="11">
    <location>
        <position position="66"/>
    </location>
    <ligand>
        <name>L-glutamine</name>
        <dbReference type="ChEBI" id="CHEBI:58359"/>
    </ligand>
</feature>
<dbReference type="GO" id="GO:0044205">
    <property type="term" value="P:'de novo' UMP biosynthetic process"/>
    <property type="evidence" value="ECO:0007669"/>
    <property type="project" value="UniProtKB-UniRule"/>
</dbReference>
<dbReference type="Pfam" id="PF00988">
    <property type="entry name" value="CPSase_sm_chain"/>
    <property type="match status" value="1"/>
</dbReference>
<dbReference type="GO" id="GO:0006541">
    <property type="term" value="P:glutamine metabolic process"/>
    <property type="evidence" value="ECO:0007669"/>
    <property type="project" value="InterPro"/>
</dbReference>
<dbReference type="EMBL" id="CP000252">
    <property type="protein sequence ID" value="ABC78931.1"/>
    <property type="molecule type" value="Genomic_DNA"/>
</dbReference>
<feature type="binding site" evidence="11">
    <location>
        <position position="288"/>
    </location>
    <ligand>
        <name>L-glutamine</name>
        <dbReference type="ChEBI" id="CHEBI:58359"/>
    </ligand>
</feature>
<name>Q2LXX2_SYNAS</name>
<dbReference type="NCBIfam" id="NF009475">
    <property type="entry name" value="PRK12838.1"/>
    <property type="match status" value="1"/>
</dbReference>
<dbReference type="SMART" id="SM01097">
    <property type="entry name" value="CPSase_sm_chain"/>
    <property type="match status" value="1"/>
</dbReference>
<evidence type="ECO:0000256" key="7">
    <source>
        <dbReference type="ARBA" id="ARBA00022962"/>
    </source>
</evidence>
<reference evidence="13 14" key="1">
    <citation type="journal article" date="2007" name="Proc. Natl. Acad. Sci. U.S.A.">
        <title>The genome of Syntrophus aciditrophicus: life at the thermodynamic limit of microbial growth.</title>
        <authorList>
            <person name="McInerney M.J."/>
            <person name="Rohlin L."/>
            <person name="Mouttaki H."/>
            <person name="Kim U."/>
            <person name="Krupp R.S."/>
            <person name="Rios-Hernandez L."/>
            <person name="Sieber J."/>
            <person name="Struchtemeyer C.G."/>
            <person name="Bhattacharyya A."/>
            <person name="Campbell J.W."/>
            <person name="Gunsalus R.P."/>
        </authorList>
    </citation>
    <scope>NUCLEOTIDE SEQUENCE [LARGE SCALE GENOMIC DNA]</scope>
    <source>
        <strain evidence="13 14">SB</strain>
    </source>
</reference>
<evidence type="ECO:0000256" key="3">
    <source>
        <dbReference type="ARBA" id="ARBA00007800"/>
    </source>
</evidence>
<dbReference type="InParanoid" id="Q2LXX2"/>
<comment type="catalytic activity">
    <reaction evidence="10 11">
        <text>L-glutamine + H2O = L-glutamate + NH4(+)</text>
        <dbReference type="Rhea" id="RHEA:15889"/>
        <dbReference type="ChEBI" id="CHEBI:15377"/>
        <dbReference type="ChEBI" id="CHEBI:28938"/>
        <dbReference type="ChEBI" id="CHEBI:29985"/>
        <dbReference type="ChEBI" id="CHEBI:58359"/>
    </reaction>
</comment>
<evidence type="ECO:0000313" key="13">
    <source>
        <dbReference type="EMBL" id="ABC78931.1"/>
    </source>
</evidence>
<feature type="active site" description="Nucleophile" evidence="11">
    <location>
        <position position="284"/>
    </location>
</feature>
<comment type="function">
    <text evidence="11">Small subunit of the glutamine-dependent carbamoyl phosphate synthetase (CPSase). CPSase catalyzes the formation of carbamoyl phosphate from the ammonia moiety of glutamine, carbonate, and phosphate donated by ATP, constituting the first step of 2 biosynthetic pathways, one leading to arginine and/or urea and the other to pyrimidine nucleotides. The small subunit (glutamine amidotransferase) binds and cleaves glutamine to supply the large subunit with the substrate ammonia.</text>
</comment>
<evidence type="ECO:0000256" key="9">
    <source>
        <dbReference type="ARBA" id="ARBA00048816"/>
    </source>
</evidence>
<dbReference type="SUPFAM" id="SSF52317">
    <property type="entry name" value="Class I glutamine amidotransferase-like"/>
    <property type="match status" value="1"/>
</dbReference>
<comment type="pathway">
    <text evidence="1 11">Pyrimidine metabolism; UMP biosynthesis via de novo pathway; (S)-dihydroorotate from bicarbonate: step 1/3.</text>
</comment>
<dbReference type="InterPro" id="IPR006274">
    <property type="entry name" value="CarbamoylP_synth_ssu"/>
</dbReference>
<evidence type="ECO:0000256" key="11">
    <source>
        <dbReference type="HAMAP-Rule" id="MF_01209"/>
    </source>
</evidence>
<feature type="binding site" evidence="11">
    <location>
        <position position="257"/>
    </location>
    <ligand>
        <name>L-glutamine</name>
        <dbReference type="ChEBI" id="CHEBI:58359"/>
    </ligand>
</feature>
<dbReference type="PRINTS" id="PR00099">
    <property type="entry name" value="CPSGATASE"/>
</dbReference>
<keyword evidence="11" id="KW-0055">Arginine biosynthesis</keyword>
<dbReference type="NCBIfam" id="TIGR01368">
    <property type="entry name" value="CPSaseIIsmall"/>
    <property type="match status" value="1"/>
</dbReference>
<dbReference type="GO" id="GO:0004359">
    <property type="term" value="F:glutaminase activity"/>
    <property type="evidence" value="ECO:0007669"/>
    <property type="project" value="RHEA"/>
</dbReference>
<organism evidence="13 14">
    <name type="scientific">Syntrophus aciditrophicus (strain SB)</name>
    <dbReference type="NCBI Taxonomy" id="56780"/>
    <lineage>
        <taxon>Bacteria</taxon>
        <taxon>Pseudomonadati</taxon>
        <taxon>Thermodesulfobacteriota</taxon>
        <taxon>Syntrophia</taxon>
        <taxon>Syntrophales</taxon>
        <taxon>Syntrophaceae</taxon>
        <taxon>Syntrophus</taxon>
    </lineage>
</organism>
<evidence type="ECO:0000313" key="14">
    <source>
        <dbReference type="Proteomes" id="UP000001933"/>
    </source>
</evidence>